<dbReference type="InParanoid" id="A5KD65"/>
<dbReference type="Proteomes" id="UP000008333">
    <property type="component" value="Unassembled WGS sequence"/>
</dbReference>
<accession>A5KD65</accession>
<dbReference type="PhylomeDB" id="A5KD65"/>
<dbReference type="Pfam" id="PF05795">
    <property type="entry name" value="Plasmodium_Vir"/>
    <property type="match status" value="1"/>
</dbReference>
<protein>
    <submittedName>
        <fullName evidence="3">Variable surface protein Vir12-related</fullName>
    </submittedName>
</protein>
<evidence type="ECO:0000313" key="3">
    <source>
        <dbReference type="EMBL" id="EDL42704.1"/>
    </source>
</evidence>
<dbReference type="AlphaFoldDB" id="A5KD65"/>
<keyword evidence="2" id="KW-0472">Membrane</keyword>
<comment type="caution">
    <text evidence="3">The sequence shown here is derived from an EMBL/GenBank/DDBJ whole genome shotgun (WGS) entry which is preliminary data.</text>
</comment>
<sequence length="483" mass="53646">MAKPSSTPVVVSAAEEKSALALKLNTLYEALFPEKEKSNFDDKCKQLDTHDKTYVGVKALCSRFARALEKAAEVKGNGDERKNSCNYLHYWLYDEIGRIKTVDRSKKMDSIPFFNVLIDAVNKVNEQIKVGKCTLKFDKNVTVDELIKRKISYIYFKKYNDIKVNIKPEKKEECSKYFTYLTNFKSLYDKLKNDHCKYSFWSFSSSVPDYFNCTQSFDPKDLLSKADACKSKGSGGSGGSIWGIIFGGSSSGTSGTRSTAVSKETPRASGSEAKITGGAKNPSLDGPPKDKAAKEVTKATVAEDRSKGLTSSTSYVTVGSSPRPAAEATVRNSAVAGKGLPSQSANLQPRVTLSSPVGGSPVQNALAAAPATLQIRDSTVPVPIVDSPNPLESATDKVDTNFYRNIIMAAAILGTIFFLFYYNMSSGLKSRCPKRKRKKKIFEHNYYEEYEKGLAKYESEYEFLDPQSDRYYLNYQPERDYDY</sequence>
<keyword evidence="4" id="KW-1185">Reference proteome</keyword>
<dbReference type="EMBL" id="AAKM01000178">
    <property type="protein sequence ID" value="EDL42704.1"/>
    <property type="molecule type" value="Genomic_DNA"/>
</dbReference>
<feature type="compositionally biased region" description="Low complexity" evidence="1">
    <location>
        <begin position="310"/>
        <end position="321"/>
    </location>
</feature>
<dbReference type="InterPro" id="IPR008780">
    <property type="entry name" value="Plasmodium_Vir"/>
</dbReference>
<feature type="compositionally biased region" description="Basic and acidic residues" evidence="1">
    <location>
        <begin position="287"/>
        <end position="307"/>
    </location>
</feature>
<gene>
    <name evidence="3" type="ORF">PVX_063190</name>
</gene>
<evidence type="ECO:0000256" key="2">
    <source>
        <dbReference type="SAM" id="Phobius"/>
    </source>
</evidence>
<dbReference type="GeneID" id="5471724"/>
<feature type="transmembrane region" description="Helical" evidence="2">
    <location>
        <begin position="402"/>
        <end position="422"/>
    </location>
</feature>
<feature type="region of interest" description="Disordered" evidence="1">
    <location>
        <begin position="251"/>
        <end position="325"/>
    </location>
</feature>
<feature type="compositionally biased region" description="Low complexity" evidence="1">
    <location>
        <begin position="251"/>
        <end position="262"/>
    </location>
</feature>
<keyword evidence="2" id="KW-1133">Transmembrane helix</keyword>
<keyword evidence="2" id="KW-0812">Transmembrane</keyword>
<evidence type="ECO:0000313" key="4">
    <source>
        <dbReference type="Proteomes" id="UP000008333"/>
    </source>
</evidence>
<proteinExistence type="predicted"/>
<dbReference type="VEuPathDB" id="PlasmoDB:PVX_063190"/>
<reference evidence="3 4" key="1">
    <citation type="journal article" date="2008" name="Nature">
        <title>Comparative genomics of the neglected human malaria parasite Plasmodium vivax.</title>
        <authorList>
            <person name="Carlton J.M."/>
            <person name="Adams J.H."/>
            <person name="Silva J.C."/>
            <person name="Bidwell S.L."/>
            <person name="Lorenzi H."/>
            <person name="Caler E."/>
            <person name="Crabtree J."/>
            <person name="Angiuoli S.V."/>
            <person name="Merino E.F."/>
            <person name="Amedeo P."/>
            <person name="Cheng Q."/>
            <person name="Coulson R.M."/>
            <person name="Crabb B.S."/>
            <person name="Del Portillo H.A."/>
            <person name="Essien K."/>
            <person name="Feldblyum T.V."/>
            <person name="Fernandez-Becerra C."/>
            <person name="Gilson P.R."/>
            <person name="Gueye A.H."/>
            <person name="Guo X."/>
            <person name="Kang'a S."/>
            <person name="Kooij T.W."/>
            <person name="Korsinczky M."/>
            <person name="Meyer E.V."/>
            <person name="Nene V."/>
            <person name="Paulsen I."/>
            <person name="White O."/>
            <person name="Ralph S.A."/>
            <person name="Ren Q."/>
            <person name="Sargeant T.J."/>
            <person name="Salzberg S.L."/>
            <person name="Stoeckert C.J."/>
            <person name="Sullivan S.A."/>
            <person name="Yamamoto M.M."/>
            <person name="Hoffman S.L."/>
            <person name="Wortman J.R."/>
            <person name="Gardner M.J."/>
            <person name="Galinski M.R."/>
            <person name="Barnwell J.W."/>
            <person name="Fraser-Liggett C.M."/>
        </authorList>
    </citation>
    <scope>NUCLEOTIDE SEQUENCE [LARGE SCALE GENOMIC DNA]</scope>
    <source>
        <strain evidence="3 4">Salvador I</strain>
    </source>
</reference>
<dbReference type="KEGG" id="pvx:PVX_063190"/>
<name>A5KD65_PLAVS</name>
<dbReference type="RefSeq" id="XP_001612497.1">
    <property type="nucleotide sequence ID" value="XM_001612447.1"/>
</dbReference>
<organism evidence="3 4">
    <name type="scientific">Plasmodium vivax (strain Salvador I)</name>
    <dbReference type="NCBI Taxonomy" id="126793"/>
    <lineage>
        <taxon>Eukaryota</taxon>
        <taxon>Sar</taxon>
        <taxon>Alveolata</taxon>
        <taxon>Apicomplexa</taxon>
        <taxon>Aconoidasida</taxon>
        <taxon>Haemosporida</taxon>
        <taxon>Plasmodiidae</taxon>
        <taxon>Plasmodium</taxon>
        <taxon>Plasmodium (Plasmodium)</taxon>
    </lineage>
</organism>
<evidence type="ECO:0000256" key="1">
    <source>
        <dbReference type="SAM" id="MobiDB-lite"/>
    </source>
</evidence>